<name>A0A0C7NBQ1_9SACH</name>
<feature type="compositionally biased region" description="Polar residues" evidence="1">
    <location>
        <begin position="28"/>
        <end position="41"/>
    </location>
</feature>
<dbReference type="OrthoDB" id="4096434at2759"/>
<proteinExistence type="predicted"/>
<dbReference type="HOGENOM" id="CLU_630163_0_0_1"/>
<organism evidence="2 3">
    <name type="scientific">Lachancea lanzarotensis</name>
    <dbReference type="NCBI Taxonomy" id="1245769"/>
    <lineage>
        <taxon>Eukaryota</taxon>
        <taxon>Fungi</taxon>
        <taxon>Dikarya</taxon>
        <taxon>Ascomycota</taxon>
        <taxon>Saccharomycotina</taxon>
        <taxon>Saccharomycetes</taxon>
        <taxon>Saccharomycetales</taxon>
        <taxon>Saccharomycetaceae</taxon>
        <taxon>Lachancea</taxon>
    </lineage>
</organism>
<sequence>MISMGFDDSPDFEPRPSFRHKRAFSGPSVLTPSSTIVNDNSDLPPLQAEVSPHDMAERVEPMESQLNLHYPMATASRIPVPYEKPYTAQRFAFTTNSPSSLYNPADIYATGLESPSNFGHVQELHNGPIMPNWNSYSQWPVHTNREAVYSMPSENGRASFQHGSPGIGDFSNSETIQHPAIPKSSMNNYYPHISSVFPYSGGHEWETGDADHSGSGYCEPIGEDSKTTGKSATSYGRDNDFVNEEANDSDGDRQNSIPFQKRYFASSESSSSGLPPHTPQGFYANGGVPNNRRVSDSRLSAQGLAEVLNLNSAEEALRRERFILNIFERELHYPLGYKTWVRDTSKEYRTQLLDQLHRRVIQTYPEYDKPVLETIIRRATYYMMQSRLRRERRARAKQKRNQGGGKNGLKDTGVTDNFDLGFEHPTGFAGSAFVM</sequence>
<gene>
    <name evidence="2" type="ORF">LALA0_S09e03246g</name>
</gene>
<protein>
    <submittedName>
        <fullName evidence="2">LALA0S09e03246g1_1</fullName>
    </submittedName>
</protein>
<feature type="region of interest" description="Disordered" evidence="1">
    <location>
        <begin position="1"/>
        <end position="48"/>
    </location>
</feature>
<feature type="region of interest" description="Disordered" evidence="1">
    <location>
        <begin position="208"/>
        <end position="289"/>
    </location>
</feature>
<evidence type="ECO:0000256" key="1">
    <source>
        <dbReference type="SAM" id="MobiDB-lite"/>
    </source>
</evidence>
<accession>A0A0C7NBQ1</accession>
<dbReference type="RefSeq" id="XP_022630032.1">
    <property type="nucleotide sequence ID" value="XM_022770719.1"/>
</dbReference>
<dbReference type="EMBL" id="LN736368">
    <property type="protein sequence ID" value="CEP63820.1"/>
    <property type="molecule type" value="Genomic_DNA"/>
</dbReference>
<evidence type="ECO:0000313" key="3">
    <source>
        <dbReference type="Proteomes" id="UP000054304"/>
    </source>
</evidence>
<keyword evidence="3" id="KW-1185">Reference proteome</keyword>
<feature type="compositionally biased region" description="Basic residues" evidence="1">
    <location>
        <begin position="391"/>
        <end position="400"/>
    </location>
</feature>
<reference evidence="2 3" key="1">
    <citation type="submission" date="2014-12" db="EMBL/GenBank/DDBJ databases">
        <authorList>
            <person name="Neuveglise Cecile"/>
        </authorList>
    </citation>
    <scope>NUCLEOTIDE SEQUENCE [LARGE SCALE GENOMIC DNA]</scope>
    <source>
        <strain evidence="2 3">CBS 12615</strain>
    </source>
</reference>
<dbReference type="AlphaFoldDB" id="A0A0C7NBQ1"/>
<feature type="region of interest" description="Disordered" evidence="1">
    <location>
        <begin position="391"/>
        <end position="412"/>
    </location>
</feature>
<evidence type="ECO:0000313" key="2">
    <source>
        <dbReference type="EMBL" id="CEP63820.1"/>
    </source>
</evidence>
<dbReference type="GeneID" id="34687341"/>
<dbReference type="Proteomes" id="UP000054304">
    <property type="component" value="Unassembled WGS sequence"/>
</dbReference>